<feature type="transmembrane region" description="Helical" evidence="1">
    <location>
        <begin position="292"/>
        <end position="315"/>
    </location>
</feature>
<dbReference type="Proteomes" id="UP000053815">
    <property type="component" value="Unassembled WGS sequence"/>
</dbReference>
<feature type="transmembrane region" description="Helical" evidence="1">
    <location>
        <begin position="264"/>
        <end position="286"/>
    </location>
</feature>
<keyword evidence="1" id="KW-0812">Transmembrane</keyword>
<feature type="transmembrane region" description="Helical" evidence="1">
    <location>
        <begin position="20"/>
        <end position="43"/>
    </location>
</feature>
<sequence>MVTATKIIDRVTETKWSKLYISMATCQCVIIIALQASICYLNTYQAHLLPEPTTDSVLTASSTVDDYIPLRAADRLGRIKWENIAFMGFQVWFLGMAFDATVYQNTAEILALAILNVLCSILGALQVVDGVKWLDRLLHTNYSVDALAMAEKLEITLSVVILTFAVIMSFLSYQMSKQFGWNIYKKIGADVQIQKMYRMFQFFVLALKIDVFTQFMVSVFYLIQFALKQGIMWETIIQVIVTIFIIPFLYFARSAGSAESKPKMVLFIVFECLVLFHFALIFSQTLQPNNNWYTWICLIWIGVAFALVSCVLGVICMRNFGKGLKPFVQRGSVKAKMDIESNNLQKHKAHESWQIDDD</sequence>
<dbReference type="PANTHER" id="PTHR34391:SF1">
    <property type="entry name" value="UPF0658 GOLGI APPARATUS MEMBRANE PROTEIN C1952.10C-RELATED"/>
    <property type="match status" value="1"/>
</dbReference>
<evidence type="ECO:0000313" key="2">
    <source>
        <dbReference type="EMBL" id="GAN02108.1"/>
    </source>
</evidence>
<proteinExistence type="predicted"/>
<evidence type="ECO:0008006" key="4">
    <source>
        <dbReference type="Google" id="ProtNLM"/>
    </source>
</evidence>
<protein>
    <recommendedName>
        <fullName evidence="4">Transmembrane protein</fullName>
    </recommendedName>
</protein>
<keyword evidence="1" id="KW-1133">Transmembrane helix</keyword>
<organism evidence="2">
    <name type="scientific">Mucor ambiguus</name>
    <dbReference type="NCBI Taxonomy" id="91626"/>
    <lineage>
        <taxon>Eukaryota</taxon>
        <taxon>Fungi</taxon>
        <taxon>Fungi incertae sedis</taxon>
        <taxon>Mucoromycota</taxon>
        <taxon>Mucoromycotina</taxon>
        <taxon>Mucoromycetes</taxon>
        <taxon>Mucorales</taxon>
        <taxon>Mucorineae</taxon>
        <taxon>Mucoraceae</taxon>
        <taxon>Mucor</taxon>
    </lineage>
</organism>
<gene>
    <name evidence="2" type="ORF">MAM1_0017c01548</name>
</gene>
<name>A0A0C9MJR4_9FUNG</name>
<evidence type="ECO:0000313" key="3">
    <source>
        <dbReference type="Proteomes" id="UP000053815"/>
    </source>
</evidence>
<dbReference type="OrthoDB" id="2448307at2759"/>
<dbReference type="PANTHER" id="PTHR34391">
    <property type="entry name" value="UPF0658 GOLGI APPARATUS MEMBRANE PROTEIN C1952.10C-RELATED"/>
    <property type="match status" value="1"/>
</dbReference>
<dbReference type="STRING" id="91626.A0A0C9MJR4"/>
<feature type="transmembrane region" description="Helical" evidence="1">
    <location>
        <begin position="155"/>
        <end position="173"/>
    </location>
</feature>
<dbReference type="InterPro" id="IPR040410">
    <property type="entry name" value="UPF0658_Golgi"/>
</dbReference>
<feature type="transmembrane region" description="Helical" evidence="1">
    <location>
        <begin position="84"/>
        <end position="102"/>
    </location>
</feature>
<dbReference type="EMBL" id="DF836306">
    <property type="protein sequence ID" value="GAN02108.1"/>
    <property type="molecule type" value="Genomic_DNA"/>
</dbReference>
<accession>A0A0C9MJR4</accession>
<dbReference type="GO" id="GO:0005794">
    <property type="term" value="C:Golgi apparatus"/>
    <property type="evidence" value="ECO:0007669"/>
    <property type="project" value="TreeGrafter"/>
</dbReference>
<dbReference type="AlphaFoldDB" id="A0A0C9MJR4"/>
<keyword evidence="1" id="KW-0472">Membrane</keyword>
<reference evidence="2" key="1">
    <citation type="submission" date="2014-09" db="EMBL/GenBank/DDBJ databases">
        <title>Draft genome sequence of an oleaginous Mucoromycotina fungus Mucor ambiguus NBRC6742.</title>
        <authorList>
            <person name="Takeda I."/>
            <person name="Yamane N."/>
            <person name="Morita T."/>
            <person name="Tamano K."/>
            <person name="Machida M."/>
            <person name="Baker S."/>
            <person name="Koike H."/>
        </authorList>
    </citation>
    <scope>NUCLEOTIDE SEQUENCE</scope>
    <source>
        <strain evidence="2">NBRC 6742</strain>
    </source>
</reference>
<feature type="transmembrane region" description="Helical" evidence="1">
    <location>
        <begin position="202"/>
        <end position="223"/>
    </location>
</feature>
<feature type="transmembrane region" description="Helical" evidence="1">
    <location>
        <begin position="109"/>
        <end position="128"/>
    </location>
</feature>
<keyword evidence="3" id="KW-1185">Reference proteome</keyword>
<feature type="transmembrane region" description="Helical" evidence="1">
    <location>
        <begin position="235"/>
        <end position="252"/>
    </location>
</feature>
<evidence type="ECO:0000256" key="1">
    <source>
        <dbReference type="SAM" id="Phobius"/>
    </source>
</evidence>